<dbReference type="InterPro" id="IPR036388">
    <property type="entry name" value="WH-like_DNA-bd_sf"/>
</dbReference>
<accession>A0ABT2WZS3</accession>
<gene>
    <name evidence="2" type="ORF">OEZ60_04110</name>
</gene>
<feature type="domain" description="HTH marR-type" evidence="1">
    <location>
        <begin position="11"/>
        <end position="147"/>
    </location>
</feature>
<evidence type="ECO:0000313" key="2">
    <source>
        <dbReference type="EMBL" id="MCU9847182.1"/>
    </source>
</evidence>
<dbReference type="PANTHER" id="PTHR33164:SF104">
    <property type="entry name" value="TRANSCRIPTIONAL REGULATORY PROTEIN"/>
    <property type="match status" value="1"/>
</dbReference>
<sequence>MHSDDTRSRPGEAIWIRLARASERARDRIERDLADAGLPCLQWYDALLEIERAGPDGLRQNTLQQRLLLPQYGLSRLLQRIAAAGLISRTPCPEDGRGQILTITAKGRRTRSAMWPVYAAAMEAAIGAKLHPREAARLAELLDRLLG</sequence>
<proteinExistence type="predicted"/>
<dbReference type="EMBL" id="JAOVQO010000003">
    <property type="protein sequence ID" value="MCU9847182.1"/>
    <property type="molecule type" value="Genomic_DNA"/>
</dbReference>
<dbReference type="SUPFAM" id="SSF46785">
    <property type="entry name" value="Winged helix' DNA-binding domain"/>
    <property type="match status" value="1"/>
</dbReference>
<organism evidence="2 3">
    <name type="scientific">Albidovulum salinarum</name>
    <dbReference type="NCBI Taxonomy" id="2984153"/>
    <lineage>
        <taxon>Bacteria</taxon>
        <taxon>Pseudomonadati</taxon>
        <taxon>Pseudomonadota</taxon>
        <taxon>Alphaproteobacteria</taxon>
        <taxon>Rhodobacterales</taxon>
        <taxon>Paracoccaceae</taxon>
        <taxon>Albidovulum</taxon>
    </lineage>
</organism>
<dbReference type="InterPro" id="IPR036390">
    <property type="entry name" value="WH_DNA-bd_sf"/>
</dbReference>
<name>A0ABT2WZS3_9RHOB</name>
<dbReference type="Pfam" id="PF12802">
    <property type="entry name" value="MarR_2"/>
    <property type="match status" value="1"/>
</dbReference>
<dbReference type="PROSITE" id="PS50995">
    <property type="entry name" value="HTH_MARR_2"/>
    <property type="match status" value="1"/>
</dbReference>
<dbReference type="InterPro" id="IPR039422">
    <property type="entry name" value="MarR/SlyA-like"/>
</dbReference>
<reference evidence="2 3" key="1">
    <citation type="submission" date="2022-10" db="EMBL/GenBank/DDBJ databases">
        <title>Defluviimonas sp. nov., isolated from ocean surface sediments.</title>
        <authorList>
            <person name="He W."/>
            <person name="Wang L."/>
            <person name="Zhang D.-F."/>
        </authorList>
    </citation>
    <scope>NUCLEOTIDE SEQUENCE [LARGE SCALE GENOMIC DNA]</scope>
    <source>
        <strain evidence="2 3">WL0024</strain>
    </source>
</reference>
<protein>
    <submittedName>
        <fullName evidence="2">MarR family transcriptional regulator</fullName>
    </submittedName>
</protein>
<keyword evidence="3" id="KW-1185">Reference proteome</keyword>
<evidence type="ECO:0000259" key="1">
    <source>
        <dbReference type="PROSITE" id="PS50995"/>
    </source>
</evidence>
<comment type="caution">
    <text evidence="2">The sequence shown here is derived from an EMBL/GenBank/DDBJ whole genome shotgun (WGS) entry which is preliminary data.</text>
</comment>
<evidence type="ECO:0000313" key="3">
    <source>
        <dbReference type="Proteomes" id="UP001209535"/>
    </source>
</evidence>
<dbReference type="Proteomes" id="UP001209535">
    <property type="component" value="Unassembled WGS sequence"/>
</dbReference>
<dbReference type="PANTHER" id="PTHR33164">
    <property type="entry name" value="TRANSCRIPTIONAL REGULATOR, MARR FAMILY"/>
    <property type="match status" value="1"/>
</dbReference>
<dbReference type="Gene3D" id="1.10.10.10">
    <property type="entry name" value="Winged helix-like DNA-binding domain superfamily/Winged helix DNA-binding domain"/>
    <property type="match status" value="1"/>
</dbReference>
<dbReference type="RefSeq" id="WP_263333486.1">
    <property type="nucleotide sequence ID" value="NZ_JAOVQO010000003.1"/>
</dbReference>
<dbReference type="InterPro" id="IPR000835">
    <property type="entry name" value="HTH_MarR-typ"/>
</dbReference>